<feature type="compositionally biased region" description="Low complexity" evidence="1">
    <location>
        <begin position="1149"/>
        <end position="1172"/>
    </location>
</feature>
<dbReference type="InterPro" id="IPR003593">
    <property type="entry name" value="AAA+_ATPase"/>
</dbReference>
<dbReference type="Gene3D" id="3.40.50.300">
    <property type="entry name" value="P-loop containing nucleotide triphosphate hydrolases"/>
    <property type="match status" value="1"/>
</dbReference>
<evidence type="ECO:0000313" key="3">
    <source>
        <dbReference type="EMBL" id="KAF5368715.1"/>
    </source>
</evidence>
<dbReference type="Gene3D" id="1.20.930.20">
    <property type="entry name" value="Adaptor protein Cbl, N-terminal domain"/>
    <property type="match status" value="1"/>
</dbReference>
<feature type="compositionally biased region" description="Acidic residues" evidence="1">
    <location>
        <begin position="1270"/>
        <end position="1280"/>
    </location>
</feature>
<dbReference type="InterPro" id="IPR011990">
    <property type="entry name" value="TPR-like_helical_dom_sf"/>
</dbReference>
<protein>
    <recommendedName>
        <fullName evidence="2">AAA+ ATPase domain-containing protein</fullName>
    </recommendedName>
</protein>
<evidence type="ECO:0000313" key="4">
    <source>
        <dbReference type="Proteomes" id="UP000565441"/>
    </source>
</evidence>
<feature type="region of interest" description="Disordered" evidence="1">
    <location>
        <begin position="996"/>
        <end position="1392"/>
    </location>
</feature>
<proteinExistence type="predicted"/>
<keyword evidence="4" id="KW-1185">Reference proteome</keyword>
<dbReference type="OrthoDB" id="2564465at2759"/>
<dbReference type="CDD" id="cd21037">
    <property type="entry name" value="MLKL_NTD"/>
    <property type="match status" value="1"/>
</dbReference>
<feature type="domain" description="AAA+ ATPase" evidence="2">
    <location>
        <begin position="223"/>
        <end position="327"/>
    </location>
</feature>
<dbReference type="PANTHER" id="PTHR47691:SF3">
    <property type="entry name" value="HTH-TYPE TRANSCRIPTIONAL REGULATOR RV0890C-RELATED"/>
    <property type="match status" value="1"/>
</dbReference>
<dbReference type="PANTHER" id="PTHR47691">
    <property type="entry name" value="REGULATOR-RELATED"/>
    <property type="match status" value="1"/>
</dbReference>
<dbReference type="SUPFAM" id="SSF48452">
    <property type="entry name" value="TPR-like"/>
    <property type="match status" value="1"/>
</dbReference>
<dbReference type="SUPFAM" id="SSF52540">
    <property type="entry name" value="P-loop containing nucleoside triphosphate hydrolases"/>
    <property type="match status" value="1"/>
</dbReference>
<organism evidence="3 4">
    <name type="scientific">Tricholomella constricta</name>
    <dbReference type="NCBI Taxonomy" id="117010"/>
    <lineage>
        <taxon>Eukaryota</taxon>
        <taxon>Fungi</taxon>
        <taxon>Dikarya</taxon>
        <taxon>Basidiomycota</taxon>
        <taxon>Agaricomycotina</taxon>
        <taxon>Agaricomycetes</taxon>
        <taxon>Agaricomycetidae</taxon>
        <taxon>Agaricales</taxon>
        <taxon>Tricholomatineae</taxon>
        <taxon>Lyophyllaceae</taxon>
        <taxon>Tricholomella</taxon>
    </lineage>
</organism>
<accession>A0A8H5GQ52</accession>
<feature type="compositionally biased region" description="Low complexity" evidence="1">
    <location>
        <begin position="1028"/>
        <end position="1037"/>
    </location>
</feature>
<feature type="compositionally biased region" description="Basic and acidic residues" evidence="1">
    <location>
        <begin position="1383"/>
        <end position="1392"/>
    </location>
</feature>
<sequence>MDFAILPQRQGRLLSPLEGPGPNIAPSNDRVMSTLNNAIGTINVVKELVPFDLAKGVLSTVSGILTLVKTTITNQKDFLELAEQCHKISLLIWRATDGVPESHISPVIRSALSELNESVNGIYQAVDERTRKRLTSKVFHVTVNKETIAGWHKDLDRFLALFNTELNISTHQELKELKSLFKKHWVTMQFKTEALVSDVLPVRPPIFMGRDALVQETANFLLEAHHVALIGPGGMGKTSIAQAITHATFLDRIARCLGISSSGANIRNLILHELSSSEDLLLVLDNAETFLDAAVDLSLITNSIDEFGARPNIVLMLTTRTAGLSPNLPWKRVEVPALDEIAACAAFEAIYPLPMKPSILSPLLSALDFHPLSINLLAQAAAQNRWSVEELIAAWDRTKAQAQARARLLENGGGKFNSIAATVELSLDSPSLKKLGVFPSIEEIERFTEALCKHSLAYRKSGFITMLAPIRFYVSSEYNIPSSPFIPLLDRLQAFYDAQLRRELVEATLIREEDVNIEHVIAFRIEHCDVKSTEYAYRLAALFLVSLMQQKPRATALYHYIKKVKCDAQTNSLPWFPIARRRTKANMAAQANCLLVLSSSQMMIGQSAEAQEALSEAHNLAVKCCSTQLTKFTEVVTAQAYISKGNLIMAESMYESALKRKTYLFFQAKSDRYIDSMIYGGLGDVLSMKGKPGASEMAVKTLSSAQCIGNIDGIRLSESQMGLVALLGGNYDVARKHFESSGEGLTHHSALLFSLLFLVDVAHRQGQMTDAKAFHDRLVVIFQKADINDLFVAEGRATLAAYTAQERNVAQAQEQLYWLFDQVTNPIHHTVVKVAYSAAHIELLDNNFPKAVEMFCQTTYWAKTFTANPDQELHAKCALGKLAVLDTDFASAKALFSEVQARCDSMGVLTNSLPYQPLCHTLSDSECIIKVSAYERRAAIIEHVRRDKDDALVGVVCILLLMGSSQSILSSEAVVTFVVVAGAVGLGYKQLAPAAKAKAPSTASPAPKGKKKAKKHTASQASPPPSPAVVSFPAVLPGGFDGDGPTLEADTVPAPEPKRPKSKKKKSKLASSTTPTQADAPAPIPDSSVKSKKGKTTQNTPPLPPPSTSTAASSPEIRALKHSIQSSASIDTDGSWTRVEPRRSRAPGTSAAELTTTTATTTSASEADAPTPGTASPVADRTDDNDNDNDNDNDHGFVARSVPDSRRTLAERLLPKPRKTGVDELRIPRPFPSLYHPALARVMRVQPRPDEQPASGFSWGDYEDVRNDGDGEDNGDDDDGWGVVKSRRSRPDRAPASASASPSASQVLHKGTAPEALTKRQRQNAGKRDAQKAQKAQAEEERLAALAKHKRALERERMAEQQQQQQRAGGKGAKVSGGMMASVDERGKLVWE</sequence>
<evidence type="ECO:0000256" key="1">
    <source>
        <dbReference type="SAM" id="MobiDB-lite"/>
    </source>
</evidence>
<dbReference type="InterPro" id="IPR059179">
    <property type="entry name" value="MLKL-like_MCAfunc"/>
</dbReference>
<dbReference type="SMART" id="SM00382">
    <property type="entry name" value="AAA"/>
    <property type="match status" value="1"/>
</dbReference>
<dbReference type="InterPro" id="IPR027417">
    <property type="entry name" value="P-loop_NTPase"/>
</dbReference>
<dbReference type="Proteomes" id="UP000565441">
    <property type="component" value="Unassembled WGS sequence"/>
</dbReference>
<feature type="compositionally biased region" description="Low complexity" evidence="1">
    <location>
        <begin position="996"/>
        <end position="1007"/>
    </location>
</feature>
<feature type="compositionally biased region" description="Basic residues" evidence="1">
    <location>
        <begin position="1008"/>
        <end position="1017"/>
    </location>
</feature>
<feature type="compositionally biased region" description="Basic and acidic residues" evidence="1">
    <location>
        <begin position="1192"/>
        <end position="1227"/>
    </location>
</feature>
<feature type="compositionally biased region" description="Polar residues" evidence="1">
    <location>
        <begin position="1123"/>
        <end position="1135"/>
    </location>
</feature>
<evidence type="ECO:0000259" key="2">
    <source>
        <dbReference type="SMART" id="SM00382"/>
    </source>
</evidence>
<dbReference type="InterPro" id="IPR036537">
    <property type="entry name" value="Adaptor_Cbl_N_dom_sf"/>
</dbReference>
<feature type="compositionally biased region" description="Low complexity" evidence="1">
    <location>
        <begin position="1294"/>
        <end position="1305"/>
    </location>
</feature>
<dbReference type="EMBL" id="JAACJP010000059">
    <property type="protein sequence ID" value="KAF5368715.1"/>
    <property type="molecule type" value="Genomic_DNA"/>
</dbReference>
<name>A0A8H5GQ52_9AGAR</name>
<dbReference type="GO" id="GO:0007166">
    <property type="term" value="P:cell surface receptor signaling pathway"/>
    <property type="evidence" value="ECO:0007669"/>
    <property type="project" value="InterPro"/>
</dbReference>
<feature type="compositionally biased region" description="Basic and acidic residues" evidence="1">
    <location>
        <begin position="1326"/>
        <end position="1343"/>
    </location>
</feature>
<gene>
    <name evidence="3" type="ORF">D9615_010318</name>
</gene>
<dbReference type="Gene3D" id="1.25.40.10">
    <property type="entry name" value="Tetratricopeptide repeat domain"/>
    <property type="match status" value="1"/>
</dbReference>
<comment type="caution">
    <text evidence="3">The sequence shown here is derived from an EMBL/GenBank/DDBJ whole genome shotgun (WGS) entry which is preliminary data.</text>
</comment>
<reference evidence="3 4" key="1">
    <citation type="journal article" date="2020" name="ISME J.">
        <title>Uncovering the hidden diversity of litter-decomposition mechanisms in mushroom-forming fungi.</title>
        <authorList>
            <person name="Floudas D."/>
            <person name="Bentzer J."/>
            <person name="Ahren D."/>
            <person name="Johansson T."/>
            <person name="Persson P."/>
            <person name="Tunlid A."/>
        </authorList>
    </citation>
    <scope>NUCLEOTIDE SEQUENCE [LARGE SCALE GENOMIC DNA]</scope>
    <source>
        <strain evidence="3 4">CBS 661.87</strain>
    </source>
</reference>